<dbReference type="EMBL" id="JBJUIK010000011">
    <property type="protein sequence ID" value="KAL3512069.1"/>
    <property type="molecule type" value="Genomic_DNA"/>
</dbReference>
<accession>A0ABD2YXS0</accession>
<comment type="caution">
    <text evidence="3">The sequence shown here is derived from an EMBL/GenBank/DDBJ whole genome shotgun (WGS) entry which is preliminary data.</text>
</comment>
<evidence type="ECO:0000313" key="4">
    <source>
        <dbReference type="Proteomes" id="UP001630127"/>
    </source>
</evidence>
<dbReference type="SMART" id="SM00767">
    <property type="entry name" value="DCD"/>
    <property type="match status" value="1"/>
</dbReference>
<evidence type="ECO:0000313" key="3">
    <source>
        <dbReference type="EMBL" id="KAL3512069.1"/>
    </source>
</evidence>
<feature type="region of interest" description="Disordered" evidence="1">
    <location>
        <begin position="423"/>
        <end position="445"/>
    </location>
</feature>
<reference evidence="3 4" key="1">
    <citation type="submission" date="2024-11" db="EMBL/GenBank/DDBJ databases">
        <title>A near-complete genome assembly of Cinchona calisaya.</title>
        <authorList>
            <person name="Lian D.C."/>
            <person name="Zhao X.W."/>
            <person name="Wei L."/>
        </authorList>
    </citation>
    <scope>NUCLEOTIDE SEQUENCE [LARGE SCALE GENOMIC DNA]</scope>
    <source>
        <tissue evidence="3">Nenye</tissue>
    </source>
</reference>
<feature type="compositionally biased region" description="Basic residues" evidence="1">
    <location>
        <begin position="1"/>
        <end position="13"/>
    </location>
</feature>
<dbReference type="PROSITE" id="PS51222">
    <property type="entry name" value="DCD"/>
    <property type="match status" value="1"/>
</dbReference>
<proteinExistence type="predicted"/>
<evidence type="ECO:0000256" key="1">
    <source>
        <dbReference type="SAM" id="MobiDB-lite"/>
    </source>
</evidence>
<dbReference type="Proteomes" id="UP001630127">
    <property type="component" value="Unassembled WGS sequence"/>
</dbReference>
<evidence type="ECO:0000259" key="2">
    <source>
        <dbReference type="PROSITE" id="PS51222"/>
    </source>
</evidence>
<organism evidence="3 4">
    <name type="scientific">Cinchona calisaya</name>
    <dbReference type="NCBI Taxonomy" id="153742"/>
    <lineage>
        <taxon>Eukaryota</taxon>
        <taxon>Viridiplantae</taxon>
        <taxon>Streptophyta</taxon>
        <taxon>Embryophyta</taxon>
        <taxon>Tracheophyta</taxon>
        <taxon>Spermatophyta</taxon>
        <taxon>Magnoliopsida</taxon>
        <taxon>eudicotyledons</taxon>
        <taxon>Gunneridae</taxon>
        <taxon>Pentapetalae</taxon>
        <taxon>asterids</taxon>
        <taxon>lamiids</taxon>
        <taxon>Gentianales</taxon>
        <taxon>Rubiaceae</taxon>
        <taxon>Cinchonoideae</taxon>
        <taxon>Cinchoneae</taxon>
        <taxon>Cinchona</taxon>
    </lineage>
</organism>
<protein>
    <recommendedName>
        <fullName evidence="2">DCD domain-containing protein</fullName>
    </recommendedName>
</protein>
<gene>
    <name evidence="3" type="ORF">ACH5RR_024786</name>
</gene>
<feature type="region of interest" description="Disordered" evidence="1">
    <location>
        <begin position="1"/>
        <end position="28"/>
    </location>
</feature>
<dbReference type="InterPro" id="IPR013989">
    <property type="entry name" value="Dev_and_cell_death_domain"/>
</dbReference>
<dbReference type="PANTHER" id="PTHR46444">
    <property type="entry name" value="DCD (DEVELOPMENT AND CELL DEATH) DOMAIN PROTEIN-RELATED"/>
    <property type="match status" value="1"/>
</dbReference>
<keyword evidence="4" id="KW-1185">Reference proteome</keyword>
<feature type="domain" description="DCD" evidence="2">
    <location>
        <begin position="77"/>
        <end position="203"/>
    </location>
</feature>
<sequence length="445" mass="49787">MGKENNKKRKKGQNGKESNVKKVMKKKKKVKKVKSAGVAISALVPVVDPAQASAVASATDGSGPASQAMQKDEHNPKRLAGFIFMCNGKTKPQCYQYRVFGLPRGKKEVVERIKPGTKLFLFDFDLKFLYGVYEATSRGNTNLEPAAFEGRFPAQVKFKIFRECLPLPEKSFKSAIRDNYRGVKFNPELDKKQVRSLLSLFPPLAASASIPMPSVIPNAASAQILLPRGMEDQYKHSARMLVSEDPYATGTQHSHTSARLLSPYHPYLSAVQHSHAPPLVEPQPIRQVQIVRHPQYATAAPVRHPQYTSAAPVQNLQYTTAAPMQHPQYTTAAPVDRSLQAVEHQGFRAASYYSTDTRQPSFNRGHSQIVQDPYSRYMGVEEIVRHYQPVGLGSDHHRLPLRREGETSASYHHQLTLVRERETALQGESARETATSYQHQLPLLR</sequence>
<name>A0ABD2YXS0_9GENT</name>
<dbReference type="AlphaFoldDB" id="A0ABD2YXS0"/>
<dbReference type="Pfam" id="PF10539">
    <property type="entry name" value="Dev_Cell_Death"/>
    <property type="match status" value="1"/>
</dbReference>
<dbReference type="PANTHER" id="PTHR46444:SF19">
    <property type="entry name" value="OS02G0745600 PROTEIN"/>
    <property type="match status" value="1"/>
</dbReference>